<feature type="compositionally biased region" description="Pro residues" evidence="1">
    <location>
        <begin position="59"/>
        <end position="79"/>
    </location>
</feature>
<proteinExistence type="predicted"/>
<dbReference type="Proteomes" id="UP001153269">
    <property type="component" value="Unassembled WGS sequence"/>
</dbReference>
<protein>
    <submittedName>
        <fullName evidence="2">Uncharacterized protein</fullName>
    </submittedName>
</protein>
<organism evidence="2 3">
    <name type="scientific">Pleuronectes platessa</name>
    <name type="common">European plaice</name>
    <dbReference type="NCBI Taxonomy" id="8262"/>
    <lineage>
        <taxon>Eukaryota</taxon>
        <taxon>Metazoa</taxon>
        <taxon>Chordata</taxon>
        <taxon>Craniata</taxon>
        <taxon>Vertebrata</taxon>
        <taxon>Euteleostomi</taxon>
        <taxon>Actinopterygii</taxon>
        <taxon>Neopterygii</taxon>
        <taxon>Teleostei</taxon>
        <taxon>Neoteleostei</taxon>
        <taxon>Acanthomorphata</taxon>
        <taxon>Carangaria</taxon>
        <taxon>Pleuronectiformes</taxon>
        <taxon>Pleuronectoidei</taxon>
        <taxon>Pleuronectidae</taxon>
        <taxon>Pleuronectes</taxon>
    </lineage>
</organism>
<feature type="region of interest" description="Disordered" evidence="1">
    <location>
        <begin position="114"/>
        <end position="136"/>
    </location>
</feature>
<feature type="compositionally biased region" description="Basic residues" evidence="1">
    <location>
        <begin position="114"/>
        <end position="124"/>
    </location>
</feature>
<accession>A0A9N7V7Q8</accession>
<evidence type="ECO:0000313" key="2">
    <source>
        <dbReference type="EMBL" id="CAB1443618.1"/>
    </source>
</evidence>
<evidence type="ECO:0000313" key="3">
    <source>
        <dbReference type="Proteomes" id="UP001153269"/>
    </source>
</evidence>
<gene>
    <name evidence="2" type="ORF">PLEPLA_LOCUS31334</name>
</gene>
<name>A0A9N7V7Q8_PLEPL</name>
<sequence length="136" mass="14845">METDTDGEIQNDCSSHGGALCLHHASKFTNTPRGTGGGKQPHLRLPRCVYFQKTNGALPPPCPPPELSRPLCPPPPAPQRPRDSGSSRSLHPPHIYFFFSGGAPISCHLKVHTYRGGGGRRRRTPPNPWSRPLLTL</sequence>
<dbReference type="AlphaFoldDB" id="A0A9N7V7Q8"/>
<reference evidence="2" key="1">
    <citation type="submission" date="2020-03" db="EMBL/GenBank/DDBJ databases">
        <authorList>
            <person name="Weist P."/>
        </authorList>
    </citation>
    <scope>NUCLEOTIDE SEQUENCE</scope>
</reference>
<comment type="caution">
    <text evidence="2">The sequence shown here is derived from an EMBL/GenBank/DDBJ whole genome shotgun (WGS) entry which is preliminary data.</text>
</comment>
<evidence type="ECO:0000256" key="1">
    <source>
        <dbReference type="SAM" id="MobiDB-lite"/>
    </source>
</evidence>
<keyword evidence="3" id="KW-1185">Reference proteome</keyword>
<dbReference type="EMBL" id="CADEAL010003135">
    <property type="protein sequence ID" value="CAB1443618.1"/>
    <property type="molecule type" value="Genomic_DNA"/>
</dbReference>
<feature type="region of interest" description="Disordered" evidence="1">
    <location>
        <begin position="59"/>
        <end position="91"/>
    </location>
</feature>